<proteinExistence type="predicted"/>
<protein>
    <recommendedName>
        <fullName evidence="4">DoxX-like protein</fullName>
    </recommendedName>
</protein>
<gene>
    <name evidence="2" type="ORF">C8N43_2310</name>
</gene>
<feature type="transmembrane region" description="Helical" evidence="1">
    <location>
        <begin position="54"/>
        <end position="76"/>
    </location>
</feature>
<dbReference type="Pfam" id="PF19851">
    <property type="entry name" value="DUF6326"/>
    <property type="match status" value="1"/>
</dbReference>
<keyword evidence="1" id="KW-1133">Transmembrane helix</keyword>
<feature type="transmembrane region" description="Helical" evidence="1">
    <location>
        <begin position="108"/>
        <end position="128"/>
    </location>
</feature>
<accession>A0A2T6BNI5</accession>
<feature type="transmembrane region" description="Helical" evidence="1">
    <location>
        <begin position="7"/>
        <end position="25"/>
    </location>
</feature>
<evidence type="ECO:0000313" key="3">
    <source>
        <dbReference type="Proteomes" id="UP000243978"/>
    </source>
</evidence>
<dbReference type="Proteomes" id="UP000243978">
    <property type="component" value="Unassembled WGS sequence"/>
</dbReference>
<dbReference type="RefSeq" id="WP_107845719.1">
    <property type="nucleotide sequence ID" value="NZ_QBKS01000001.1"/>
</dbReference>
<name>A0A2T6BNI5_9RHOB</name>
<reference evidence="2 3" key="1">
    <citation type="submission" date="2018-04" db="EMBL/GenBank/DDBJ databases">
        <title>Genomic Encyclopedia of Archaeal and Bacterial Type Strains, Phase II (KMG-II): from individual species to whole genera.</title>
        <authorList>
            <person name="Goeker M."/>
        </authorList>
    </citation>
    <scope>NUCLEOTIDE SEQUENCE [LARGE SCALE GENOMIC DNA]</scope>
    <source>
        <strain evidence="2 3">DSM 100977</strain>
    </source>
</reference>
<dbReference type="InterPro" id="IPR046289">
    <property type="entry name" value="DUF6326"/>
</dbReference>
<organism evidence="2 3">
    <name type="scientific">Litoreibacter ponti</name>
    <dbReference type="NCBI Taxonomy" id="1510457"/>
    <lineage>
        <taxon>Bacteria</taxon>
        <taxon>Pseudomonadati</taxon>
        <taxon>Pseudomonadota</taxon>
        <taxon>Alphaproteobacteria</taxon>
        <taxon>Rhodobacterales</taxon>
        <taxon>Roseobacteraceae</taxon>
        <taxon>Litoreibacter</taxon>
    </lineage>
</organism>
<comment type="caution">
    <text evidence="2">The sequence shown here is derived from an EMBL/GenBank/DDBJ whole genome shotgun (WGS) entry which is preliminary data.</text>
</comment>
<evidence type="ECO:0000256" key="1">
    <source>
        <dbReference type="SAM" id="Phobius"/>
    </source>
</evidence>
<keyword evidence="1" id="KW-0812">Transmembrane</keyword>
<dbReference type="EMBL" id="QBKS01000001">
    <property type="protein sequence ID" value="PTX57639.1"/>
    <property type="molecule type" value="Genomic_DNA"/>
</dbReference>
<evidence type="ECO:0000313" key="2">
    <source>
        <dbReference type="EMBL" id="PTX57639.1"/>
    </source>
</evidence>
<evidence type="ECO:0008006" key="4">
    <source>
        <dbReference type="Google" id="ProtNLM"/>
    </source>
</evidence>
<sequence>MPRTHTQTATLLSALWLAYIFNIIFRDIHEFIRPGVLQEVLTDSLNGTLLNEGLLLIGGILVNIPIAMIVLSVALSPVASRRANLIALPLSGIMAVLTMPFPGSSADWFHAFGELCILAYAAHIAWVWQPRYSAAT</sequence>
<keyword evidence="3" id="KW-1185">Reference proteome</keyword>
<keyword evidence="1" id="KW-0472">Membrane</keyword>
<dbReference type="AlphaFoldDB" id="A0A2T6BNI5"/>
<feature type="transmembrane region" description="Helical" evidence="1">
    <location>
        <begin position="83"/>
        <end position="102"/>
    </location>
</feature>
<dbReference type="OrthoDB" id="1551186at2"/>